<evidence type="ECO:0000256" key="9">
    <source>
        <dbReference type="ARBA" id="ARBA00049940"/>
    </source>
</evidence>
<comment type="similarity">
    <text evidence="7 10">Belongs to the fluoride channel Fluc/FEX (TC 1.A.43) family.</text>
</comment>
<dbReference type="GO" id="GO:0005886">
    <property type="term" value="C:plasma membrane"/>
    <property type="evidence" value="ECO:0007669"/>
    <property type="project" value="UniProtKB-SubCell"/>
</dbReference>
<dbReference type="EMBL" id="JACBZN010000001">
    <property type="protein sequence ID" value="NYI36960.1"/>
    <property type="molecule type" value="Genomic_DNA"/>
</dbReference>
<feature type="binding site" evidence="10">
    <location>
        <position position="72"/>
    </location>
    <ligand>
        <name>Na(+)</name>
        <dbReference type="ChEBI" id="CHEBI:29101"/>
        <note>structural</note>
    </ligand>
</feature>
<feature type="transmembrane region" description="Helical" evidence="10">
    <location>
        <begin position="31"/>
        <end position="54"/>
    </location>
</feature>
<keyword evidence="2 10" id="KW-1003">Cell membrane</keyword>
<reference evidence="12 13" key="1">
    <citation type="submission" date="2020-07" db="EMBL/GenBank/DDBJ databases">
        <title>Sequencing the genomes of 1000 actinobacteria strains.</title>
        <authorList>
            <person name="Klenk H.-P."/>
        </authorList>
    </citation>
    <scope>NUCLEOTIDE SEQUENCE [LARGE SCALE GENOMIC DNA]</scope>
    <source>
        <strain evidence="12 13">DSM 19087</strain>
    </source>
</reference>
<dbReference type="Proteomes" id="UP000587211">
    <property type="component" value="Unassembled WGS sequence"/>
</dbReference>
<comment type="caution">
    <text evidence="11">The sequence shown here is derived from an EMBL/GenBank/DDBJ whole genome shotgun (WGS) entry which is preliminary data.</text>
</comment>
<dbReference type="Pfam" id="PF02537">
    <property type="entry name" value="CRCB"/>
    <property type="match status" value="1"/>
</dbReference>
<dbReference type="PANTHER" id="PTHR28259:SF1">
    <property type="entry name" value="FLUORIDE EXPORT PROTEIN 1-RELATED"/>
    <property type="match status" value="1"/>
</dbReference>
<keyword evidence="10" id="KW-0813">Transport</keyword>
<protein>
    <recommendedName>
        <fullName evidence="10">Fluoride-specific ion channel FluC</fullName>
    </recommendedName>
</protein>
<dbReference type="GO" id="GO:0140114">
    <property type="term" value="P:cellular detoxification of fluoride"/>
    <property type="evidence" value="ECO:0007669"/>
    <property type="project" value="UniProtKB-UniRule"/>
</dbReference>
<keyword evidence="10" id="KW-0479">Metal-binding</keyword>
<dbReference type="Proteomes" id="UP000659061">
    <property type="component" value="Unassembled WGS sequence"/>
</dbReference>
<evidence type="ECO:0000256" key="2">
    <source>
        <dbReference type="ARBA" id="ARBA00022475"/>
    </source>
</evidence>
<evidence type="ECO:0000256" key="10">
    <source>
        <dbReference type="HAMAP-Rule" id="MF_00454"/>
    </source>
</evidence>
<accession>A0A8I0FUL6</accession>
<evidence type="ECO:0000256" key="3">
    <source>
        <dbReference type="ARBA" id="ARBA00022692"/>
    </source>
</evidence>
<comment type="catalytic activity">
    <reaction evidence="8">
        <text>fluoride(in) = fluoride(out)</text>
        <dbReference type="Rhea" id="RHEA:76159"/>
        <dbReference type="ChEBI" id="CHEBI:17051"/>
    </reaction>
    <physiologicalReaction direction="left-to-right" evidence="8">
        <dbReference type="Rhea" id="RHEA:76160"/>
    </physiologicalReaction>
</comment>
<keyword evidence="10" id="KW-0915">Sodium</keyword>
<evidence type="ECO:0000313" key="14">
    <source>
        <dbReference type="Proteomes" id="UP000659061"/>
    </source>
</evidence>
<dbReference type="EMBL" id="JACWMT010000001">
    <property type="protein sequence ID" value="MBD1269131.1"/>
    <property type="molecule type" value="Genomic_DNA"/>
</dbReference>
<comment type="subcellular location">
    <subcellularLocation>
        <location evidence="1 10">Cell membrane</location>
        <topology evidence="1 10">Multi-pass membrane protein</topology>
    </subcellularLocation>
</comment>
<evidence type="ECO:0000256" key="8">
    <source>
        <dbReference type="ARBA" id="ARBA00035585"/>
    </source>
</evidence>
<dbReference type="GO" id="GO:0046872">
    <property type="term" value="F:metal ion binding"/>
    <property type="evidence" value="ECO:0007669"/>
    <property type="project" value="UniProtKB-KW"/>
</dbReference>
<dbReference type="InterPro" id="IPR003691">
    <property type="entry name" value="FluC"/>
</dbReference>
<evidence type="ECO:0000256" key="1">
    <source>
        <dbReference type="ARBA" id="ARBA00004651"/>
    </source>
</evidence>
<reference evidence="11" key="2">
    <citation type="submission" date="2020-09" db="EMBL/GenBank/DDBJ databases">
        <title>Novel species in genus Aeromicrobium.</title>
        <authorList>
            <person name="Zhang G."/>
        </authorList>
    </citation>
    <scope>NUCLEOTIDE SEQUENCE</scope>
    <source>
        <strain evidence="11">SSW1-57</strain>
    </source>
</reference>
<dbReference type="PANTHER" id="PTHR28259">
    <property type="entry name" value="FLUORIDE EXPORT PROTEIN 1-RELATED"/>
    <property type="match status" value="1"/>
</dbReference>
<organism evidence="11 14">
    <name type="scientific">Aeromicrobium tamlense</name>
    <dbReference type="NCBI Taxonomy" id="375541"/>
    <lineage>
        <taxon>Bacteria</taxon>
        <taxon>Bacillati</taxon>
        <taxon>Actinomycetota</taxon>
        <taxon>Actinomycetes</taxon>
        <taxon>Propionibacteriales</taxon>
        <taxon>Nocardioidaceae</taxon>
        <taxon>Aeromicrobium</taxon>
    </lineage>
</organism>
<feature type="transmembrane region" description="Helical" evidence="10">
    <location>
        <begin position="61"/>
        <end position="85"/>
    </location>
</feature>
<keyword evidence="13" id="KW-1185">Reference proteome</keyword>
<evidence type="ECO:0000256" key="5">
    <source>
        <dbReference type="ARBA" id="ARBA00023136"/>
    </source>
</evidence>
<comment type="activity regulation">
    <text evidence="10">Na(+) is not transported, but it plays an essential structural role and its presence is essential for fluoride channel function.</text>
</comment>
<evidence type="ECO:0000313" key="11">
    <source>
        <dbReference type="EMBL" id="MBD1269131.1"/>
    </source>
</evidence>
<keyword evidence="3 10" id="KW-0812">Transmembrane</keyword>
<sequence length="118" mass="11505">MIALVALAGGVGAVLRFVAEGLVTRSVRAPVPLGTFAVNVTGSFVLGLVVAATAADSDVRLVLGTGLLGGYTTFSAASVEAFLLARSRGPRALALAASHAAAMLACGLGAAALGLRLG</sequence>
<keyword evidence="5 10" id="KW-0472">Membrane</keyword>
<feature type="binding site" evidence="10">
    <location>
        <position position="69"/>
    </location>
    <ligand>
        <name>Na(+)</name>
        <dbReference type="ChEBI" id="CHEBI:29101"/>
        <note>structural</note>
    </ligand>
</feature>
<comment type="function">
    <text evidence="9 10">Fluoride-specific ion channel. Important for reducing fluoride concentration in the cell, thus reducing its toxicity.</text>
</comment>
<dbReference type="RefSeq" id="WP_179423040.1">
    <property type="nucleotide sequence ID" value="NZ_BAAAMP010000002.1"/>
</dbReference>
<dbReference type="AlphaFoldDB" id="A0A8I0FUL6"/>
<dbReference type="HAMAP" id="MF_00454">
    <property type="entry name" value="FluC"/>
    <property type="match status" value="1"/>
</dbReference>
<proteinExistence type="inferred from homology"/>
<evidence type="ECO:0000256" key="4">
    <source>
        <dbReference type="ARBA" id="ARBA00022989"/>
    </source>
</evidence>
<keyword evidence="4 10" id="KW-1133">Transmembrane helix</keyword>
<feature type="transmembrane region" description="Helical" evidence="10">
    <location>
        <begin position="91"/>
        <end position="115"/>
    </location>
</feature>
<keyword evidence="10" id="KW-0406">Ion transport</keyword>
<evidence type="ECO:0000256" key="7">
    <source>
        <dbReference type="ARBA" id="ARBA00035120"/>
    </source>
</evidence>
<evidence type="ECO:0000313" key="13">
    <source>
        <dbReference type="Proteomes" id="UP000587211"/>
    </source>
</evidence>
<gene>
    <name evidence="10" type="primary">fluC</name>
    <name evidence="10" type="synonym">crcB</name>
    <name evidence="12" type="ORF">BJ975_000335</name>
    <name evidence="11" type="ORF">IDH50_02695</name>
</gene>
<evidence type="ECO:0000313" key="12">
    <source>
        <dbReference type="EMBL" id="NYI36960.1"/>
    </source>
</evidence>
<dbReference type="GO" id="GO:0062054">
    <property type="term" value="F:fluoride channel activity"/>
    <property type="evidence" value="ECO:0007669"/>
    <property type="project" value="UniProtKB-UniRule"/>
</dbReference>
<keyword evidence="6 10" id="KW-0407">Ion channel</keyword>
<name>A0A8I0FUL6_9ACTN</name>
<evidence type="ECO:0000256" key="6">
    <source>
        <dbReference type="ARBA" id="ARBA00023303"/>
    </source>
</evidence>